<keyword evidence="18" id="KW-1185">Reference proteome</keyword>
<dbReference type="FunFam" id="2.60.40.10:FF:000005">
    <property type="entry name" value="Neuronal cell adhesion molecule"/>
    <property type="match status" value="1"/>
</dbReference>
<protein>
    <submittedName>
        <fullName evidence="17">Down syndrome cell adhesion molecule-like protein CG42256</fullName>
    </submittedName>
</protein>
<dbReference type="SUPFAM" id="SSF48726">
    <property type="entry name" value="Immunoglobulin"/>
    <property type="match status" value="9"/>
</dbReference>
<dbReference type="Gene3D" id="2.60.40.10">
    <property type="entry name" value="Immunoglobulins"/>
    <property type="match status" value="14"/>
</dbReference>
<dbReference type="eggNOG" id="KOG3510">
    <property type="taxonomic scope" value="Eukaryota"/>
</dbReference>
<evidence type="ECO:0000313" key="18">
    <source>
        <dbReference type="Proteomes" id="UP000027135"/>
    </source>
</evidence>
<dbReference type="InterPro" id="IPR003598">
    <property type="entry name" value="Ig_sub2"/>
</dbReference>
<dbReference type="CDD" id="cd00096">
    <property type="entry name" value="Ig"/>
    <property type="match status" value="1"/>
</dbReference>
<accession>A0A067R4G0</accession>
<keyword evidence="2" id="KW-1003">Cell membrane</keyword>
<dbReference type="GO" id="GO:0005886">
    <property type="term" value="C:plasma membrane"/>
    <property type="evidence" value="ECO:0007669"/>
    <property type="project" value="UniProtKB-SubCell"/>
</dbReference>
<feature type="domain" description="Ig-like" evidence="15">
    <location>
        <begin position="826"/>
        <end position="920"/>
    </location>
</feature>
<feature type="domain" description="Ig-like" evidence="15">
    <location>
        <begin position="11"/>
        <end position="104"/>
    </location>
</feature>
<feature type="domain" description="Fibronectin type-III" evidence="16">
    <location>
        <begin position="1026"/>
        <end position="1121"/>
    </location>
</feature>
<proteinExistence type="predicted"/>
<keyword evidence="9" id="KW-0770">Synapse</keyword>
<dbReference type="CDD" id="cd20954">
    <property type="entry name" value="IgI_7_Dscam"/>
    <property type="match status" value="1"/>
</dbReference>
<keyword evidence="3" id="KW-0812">Transmembrane</keyword>
<dbReference type="PANTHER" id="PTHR44170:SF6">
    <property type="entry name" value="CONTACTIN"/>
    <property type="match status" value="1"/>
</dbReference>
<dbReference type="InterPro" id="IPR003599">
    <property type="entry name" value="Ig_sub"/>
</dbReference>
<evidence type="ECO:0000256" key="9">
    <source>
        <dbReference type="ARBA" id="ARBA00023018"/>
    </source>
</evidence>
<evidence type="ECO:0000256" key="12">
    <source>
        <dbReference type="ARBA" id="ARBA00023180"/>
    </source>
</evidence>
<organism evidence="17 18">
    <name type="scientific">Zootermopsis nevadensis</name>
    <name type="common">Dampwood termite</name>
    <dbReference type="NCBI Taxonomy" id="136037"/>
    <lineage>
        <taxon>Eukaryota</taxon>
        <taxon>Metazoa</taxon>
        <taxon>Ecdysozoa</taxon>
        <taxon>Arthropoda</taxon>
        <taxon>Hexapoda</taxon>
        <taxon>Insecta</taxon>
        <taxon>Pterygota</taxon>
        <taxon>Neoptera</taxon>
        <taxon>Polyneoptera</taxon>
        <taxon>Dictyoptera</taxon>
        <taxon>Blattodea</taxon>
        <taxon>Blattoidea</taxon>
        <taxon>Termitoidae</taxon>
        <taxon>Termopsidae</taxon>
        <taxon>Zootermopsis</taxon>
    </lineage>
</organism>
<dbReference type="InterPro" id="IPR036116">
    <property type="entry name" value="FN3_sf"/>
</dbReference>
<dbReference type="FunFam" id="2.60.40.10:FF:000017">
    <property type="entry name" value="Down syndrome cell adhesion molecule b"/>
    <property type="match status" value="1"/>
</dbReference>
<keyword evidence="13" id="KW-0393">Immunoglobulin domain</keyword>
<dbReference type="FunFam" id="2.60.40.10:FF:000333">
    <property type="entry name" value="Down syndrome cell adhesion molecule"/>
    <property type="match status" value="2"/>
</dbReference>
<dbReference type="CDD" id="cd20958">
    <property type="entry name" value="IgI_5_Dscam"/>
    <property type="match status" value="1"/>
</dbReference>
<dbReference type="PROSITE" id="PS50853">
    <property type="entry name" value="FN3"/>
    <property type="match status" value="4"/>
</dbReference>
<dbReference type="PROSITE" id="PS50835">
    <property type="entry name" value="IG_LIKE"/>
    <property type="match status" value="9"/>
</dbReference>
<feature type="domain" description="Ig-like" evidence="15">
    <location>
        <begin position="241"/>
        <end position="331"/>
    </location>
</feature>
<dbReference type="InterPro" id="IPR036179">
    <property type="entry name" value="Ig-like_dom_sf"/>
</dbReference>
<dbReference type="PANTHER" id="PTHR44170">
    <property type="entry name" value="PROTEIN SIDEKICK"/>
    <property type="match status" value="1"/>
</dbReference>
<evidence type="ECO:0000256" key="10">
    <source>
        <dbReference type="ARBA" id="ARBA00023136"/>
    </source>
</evidence>
<dbReference type="SMART" id="SM00408">
    <property type="entry name" value="IGc2"/>
    <property type="match status" value="9"/>
</dbReference>
<dbReference type="OMA" id="DGFDHHK"/>
<evidence type="ECO:0000256" key="6">
    <source>
        <dbReference type="ARBA" id="ARBA00022889"/>
    </source>
</evidence>
<dbReference type="Pfam" id="PF00041">
    <property type="entry name" value="fn3"/>
    <property type="match status" value="4"/>
</dbReference>
<keyword evidence="5" id="KW-0677">Repeat</keyword>
<keyword evidence="10" id="KW-0472">Membrane</keyword>
<dbReference type="SMART" id="SM00409">
    <property type="entry name" value="IG"/>
    <property type="match status" value="9"/>
</dbReference>
<evidence type="ECO:0000313" key="17">
    <source>
        <dbReference type="EMBL" id="KDR18099.1"/>
    </source>
</evidence>
<gene>
    <name evidence="17" type="ORF">L798_07641</name>
</gene>
<dbReference type="Pfam" id="PF07679">
    <property type="entry name" value="I-set"/>
    <property type="match status" value="3"/>
</dbReference>
<evidence type="ECO:0000256" key="3">
    <source>
        <dbReference type="ARBA" id="ARBA00022692"/>
    </source>
</evidence>
<dbReference type="InterPro" id="IPR013783">
    <property type="entry name" value="Ig-like_fold"/>
</dbReference>
<evidence type="ECO:0000256" key="13">
    <source>
        <dbReference type="ARBA" id="ARBA00023319"/>
    </source>
</evidence>
<dbReference type="FunFam" id="2.60.40.10:FF:000093">
    <property type="entry name" value="Down syndrome cell adhesion molecule, isoform B"/>
    <property type="match status" value="1"/>
</dbReference>
<dbReference type="CDD" id="cd20956">
    <property type="entry name" value="IgI_4_Dscam"/>
    <property type="match status" value="1"/>
</dbReference>
<dbReference type="GO" id="GO:0045202">
    <property type="term" value="C:synapse"/>
    <property type="evidence" value="ECO:0007669"/>
    <property type="project" value="UniProtKB-SubCell"/>
</dbReference>
<feature type="domain" description="Fibronectin type-III" evidence="16">
    <location>
        <begin position="1126"/>
        <end position="1227"/>
    </location>
</feature>
<name>A0A067R4G0_ZOONE</name>
<dbReference type="SUPFAM" id="SSF49265">
    <property type="entry name" value="Fibronectin type III"/>
    <property type="match status" value="2"/>
</dbReference>
<evidence type="ECO:0000256" key="1">
    <source>
        <dbReference type="ARBA" id="ARBA00004251"/>
    </source>
</evidence>
<dbReference type="FunFam" id="2.60.40.10:FF:000032">
    <property type="entry name" value="palladin isoform X1"/>
    <property type="match status" value="1"/>
</dbReference>
<evidence type="ECO:0000256" key="5">
    <source>
        <dbReference type="ARBA" id="ARBA00022737"/>
    </source>
</evidence>
<feature type="domain" description="Fibronectin type-III" evidence="16">
    <location>
        <begin position="1332"/>
        <end position="1429"/>
    </location>
</feature>
<comment type="subcellular location">
    <subcellularLocation>
        <location evidence="1">Cell membrane</location>
        <topology evidence="1">Single-pass type I membrane protein</topology>
    </subcellularLocation>
    <subcellularLocation>
        <location evidence="14">Synapse</location>
    </subcellularLocation>
</comment>
<dbReference type="GO" id="GO:0048812">
    <property type="term" value="P:neuron projection morphogenesis"/>
    <property type="evidence" value="ECO:0007669"/>
    <property type="project" value="UniProtKB-ARBA"/>
</dbReference>
<feature type="domain" description="Ig-like" evidence="15">
    <location>
        <begin position="525"/>
        <end position="608"/>
    </location>
</feature>
<keyword evidence="8" id="KW-1133">Transmembrane helix</keyword>
<feature type="domain" description="Ig-like" evidence="15">
    <location>
        <begin position="335"/>
        <end position="421"/>
    </location>
</feature>
<feature type="domain" description="Ig-like" evidence="15">
    <location>
        <begin position="615"/>
        <end position="721"/>
    </location>
</feature>
<feature type="domain" description="Fibronectin type-III" evidence="16">
    <location>
        <begin position="1232"/>
        <end position="1328"/>
    </location>
</feature>
<dbReference type="InterPro" id="IPR003961">
    <property type="entry name" value="FN3_dom"/>
</dbReference>
<evidence type="ECO:0000259" key="15">
    <source>
        <dbReference type="PROSITE" id="PS50835"/>
    </source>
</evidence>
<keyword evidence="11" id="KW-1015">Disulfide bond</keyword>
<keyword evidence="12" id="KW-0325">Glycoprotein</keyword>
<evidence type="ECO:0000256" key="8">
    <source>
        <dbReference type="ARBA" id="ARBA00022989"/>
    </source>
</evidence>
<dbReference type="FunFam" id="2.60.40.10:FF:000104">
    <property type="entry name" value="Down syndrome cell adhesion molecule b"/>
    <property type="match status" value="1"/>
</dbReference>
<feature type="domain" description="Ig-like" evidence="15">
    <location>
        <begin position="726"/>
        <end position="821"/>
    </location>
</feature>
<keyword evidence="7" id="KW-0524">Neurogenesis</keyword>
<evidence type="ECO:0000256" key="11">
    <source>
        <dbReference type="ARBA" id="ARBA00023157"/>
    </source>
</evidence>
<dbReference type="STRING" id="136037.A0A067R4G0"/>
<keyword evidence="6" id="KW-0130">Cell adhesion</keyword>
<evidence type="ECO:0000256" key="14">
    <source>
        <dbReference type="ARBA" id="ARBA00034103"/>
    </source>
</evidence>
<evidence type="ECO:0000256" key="7">
    <source>
        <dbReference type="ARBA" id="ARBA00022902"/>
    </source>
</evidence>
<feature type="domain" description="Ig-like" evidence="15">
    <location>
        <begin position="427"/>
        <end position="520"/>
    </location>
</feature>
<dbReference type="InParanoid" id="A0A067R4G0"/>
<dbReference type="GO" id="GO:0098609">
    <property type="term" value="P:cell-cell adhesion"/>
    <property type="evidence" value="ECO:0007669"/>
    <property type="project" value="UniProtKB-ARBA"/>
</dbReference>
<dbReference type="Pfam" id="PF13927">
    <property type="entry name" value="Ig_3"/>
    <property type="match status" value="5"/>
</dbReference>
<evidence type="ECO:0000256" key="2">
    <source>
        <dbReference type="ARBA" id="ARBA00022475"/>
    </source>
</evidence>
<sequence>SAGSLYDTQGPVFVSEPSSKVEFTNSSGGRVDCSAHGNPAPSVEWLGSDNLAVSSIPAIRIVLGNGSIYFPPFEAEVFRQDVHWAVYRCFVSNSVGAILSRDVTVRAVVIQRYEPEVQGPGGFLGNDVIIRCNVPAFVKEHVTVTSWLQEPSFNIYPSTVSDYIDYSRELNSVQTQACRSVVVVNGKYHMLPSGELMILNVTASDAMRSYRCRTHHQLTQEVVVSRNVGRIQLTDIRGRVPPVLNERLMILTAKVDETIVVPCVAYANPRPQYRWVYHQQNGHETSLDGTERHIVRDGTLVITTVRESDAGTYLCNASNKEGSETLEVQLSVSSPLQVLVHPSRQRVDLGKSATFRCSISGFPRSSIHWLKDGHPLRTGARIRQSSDDRVHISAVSKEDRGMYQCFVKNQLEVAQGSAELRLGEVYPQLAYKFIEQTLQPGSSVSLKCSASGNPTPRISWTLDGFALPHNERLMIGQYVTVFGDVISHVNISSVKPEDGGEYECVAENRAGRTSHSARLNVYGLPYVRPMPPIPAVAGKQLVVKCPVAGYPIDTIIWEKDGVRLPTNIRQRVTNGTLALENVQRASDQGTYSCTARNKQNYTAQRSVDVRVLVPPKITPFSFARDLNVGDRTSIQCVVVTGDLPLSFVWLKDHYSSLSPTTSTSISTSSTGTTTSTDITTRQYDDFTSTLSIGSITRAHSGNYTCRVSNAAATITHTAQLRVNVPPRISPFYFEDGVTEGMRTQIMCTASQGDRPFNITWRKDLQPLGHENGSDAPWINVSDYAPFSSILTINTVTSSHSGNYTCVVTNKAGSAEYTAQLSVTVPPRWLVEPTDHSVVQGNPVSLHCQVDGFPKPTVTWKQAVGTEPGEYRDLSYHNQRIHSLENGSLVISKAAQEHEGYYLCQAGNGIGPGLSKVILLTVHAGPRFKVRSRQERARKGETVHLRCEADGDQPMDVTWKAKGSPIESDYEMRYTVKTTSLSHGSLSKLTIMDVLPVDRGDFICIASNLYGQDRATIQLIVQEPPNFPRNLHVAEQTGRSVLLSWSPGAESDSPVTSYILQYKEASDVWHEHNPQLSVAGDRSVVLVAGLHPATTYHFRLYAENALGTSSPSDTLHVMTESEIPGGPPRQVSVEAASPQELHVTWQPPEQQLWNGELLGYKIGFRKIGPGPEDEGPYNFTRIGAGIIDNEVRLSGLEKFTKYSVTVQAFNSRGDGPASDAVIIQTLEDVPSAPPQDVICTPVSAHDLQVSWLPPDRAHLHGIVQGYRLFFEPVEERYELGIRENRAIAATTTVLHGLKPFTNYSIQLLAYTRAGDGVISPVTFCTTEETVPDAPEKVKAVSSSENAAYIGWLPPRHPNGMITKYTVYLRVLEQGKELKIVKTTVAAHQLHYEVSGLLTSKMYEAWVTATTRVGQGAGTPVVHLSPATSAGVPASVVSFGQLVTVPWKVTVKLACLCVGVPRPKAQWRLGDLTLHHQPK</sequence>
<reference evidence="17 18" key="1">
    <citation type="journal article" date="2014" name="Nat. Commun.">
        <title>Molecular traces of alternative social organization in a termite genome.</title>
        <authorList>
            <person name="Terrapon N."/>
            <person name="Li C."/>
            <person name="Robertson H.M."/>
            <person name="Ji L."/>
            <person name="Meng X."/>
            <person name="Booth W."/>
            <person name="Chen Z."/>
            <person name="Childers C.P."/>
            <person name="Glastad K.M."/>
            <person name="Gokhale K."/>
            <person name="Gowin J."/>
            <person name="Gronenberg W."/>
            <person name="Hermansen R.A."/>
            <person name="Hu H."/>
            <person name="Hunt B.G."/>
            <person name="Huylmans A.K."/>
            <person name="Khalil S.M."/>
            <person name="Mitchell R.D."/>
            <person name="Munoz-Torres M.C."/>
            <person name="Mustard J.A."/>
            <person name="Pan H."/>
            <person name="Reese J.T."/>
            <person name="Scharf M.E."/>
            <person name="Sun F."/>
            <person name="Vogel H."/>
            <person name="Xiao J."/>
            <person name="Yang W."/>
            <person name="Yang Z."/>
            <person name="Yang Z."/>
            <person name="Zhou J."/>
            <person name="Zhu J."/>
            <person name="Brent C.S."/>
            <person name="Elsik C.G."/>
            <person name="Goodisman M.A."/>
            <person name="Liberles D.A."/>
            <person name="Roe R.M."/>
            <person name="Vargo E.L."/>
            <person name="Vilcinskas A."/>
            <person name="Wang J."/>
            <person name="Bornberg-Bauer E."/>
            <person name="Korb J."/>
            <person name="Zhang G."/>
            <person name="Liebig J."/>
        </authorList>
    </citation>
    <scope>NUCLEOTIDE SEQUENCE [LARGE SCALE GENOMIC DNA]</scope>
    <source>
        <tissue evidence="17">Whole organism</tissue>
    </source>
</reference>
<dbReference type="InterPro" id="IPR013098">
    <property type="entry name" value="Ig_I-set"/>
</dbReference>
<evidence type="ECO:0000259" key="16">
    <source>
        <dbReference type="PROSITE" id="PS50853"/>
    </source>
</evidence>
<dbReference type="Proteomes" id="UP000027135">
    <property type="component" value="Unassembled WGS sequence"/>
</dbReference>
<dbReference type="InterPro" id="IPR007110">
    <property type="entry name" value="Ig-like_dom"/>
</dbReference>
<evidence type="ECO:0000256" key="4">
    <source>
        <dbReference type="ARBA" id="ARBA00022729"/>
    </source>
</evidence>
<dbReference type="CDD" id="cd00063">
    <property type="entry name" value="FN3"/>
    <property type="match status" value="4"/>
</dbReference>
<dbReference type="FunFam" id="2.60.40.10:FF:000120">
    <property type="entry name" value="Down syndrome cell adhesion molecule like 1"/>
    <property type="match status" value="1"/>
</dbReference>
<keyword evidence="4" id="KW-0732">Signal</keyword>
<dbReference type="SMART" id="SM00060">
    <property type="entry name" value="FN3"/>
    <property type="match status" value="4"/>
</dbReference>
<feature type="non-terminal residue" evidence="17">
    <location>
        <position position="1"/>
    </location>
</feature>
<feature type="domain" description="Ig-like" evidence="15">
    <location>
        <begin position="925"/>
        <end position="1021"/>
    </location>
</feature>
<dbReference type="EMBL" id="KK852702">
    <property type="protein sequence ID" value="KDR18099.1"/>
    <property type="molecule type" value="Genomic_DNA"/>
</dbReference>